<dbReference type="Proteomes" id="UP000652013">
    <property type="component" value="Unassembled WGS sequence"/>
</dbReference>
<dbReference type="EMBL" id="BOOY01000027">
    <property type="protein sequence ID" value="GIJ04410.1"/>
    <property type="molecule type" value="Genomic_DNA"/>
</dbReference>
<dbReference type="NCBIfam" id="NF005559">
    <property type="entry name" value="PRK07231.1"/>
    <property type="match status" value="1"/>
</dbReference>
<proteinExistence type="inferred from homology"/>
<protein>
    <submittedName>
        <fullName evidence="3">Short-chain dehydrogenase</fullName>
    </submittedName>
</protein>
<dbReference type="PRINTS" id="PR00080">
    <property type="entry name" value="SDRFAMILY"/>
</dbReference>
<sequence length="253" mass="25378">MPAPDLSGRRALVTGASRGIGAAVADALAAAGAAVVLHGRDAALLTERAQAIAAAHGARTTTLTADLADPAAVERLAGEAWDALGGLDILVNNAGITFPALAHDQTLAEWDTTMAVNLRAPALLAARLGARMADAGGGSIVNVSSLAGLRALTEHYAYCASKAALQMATKVLALELGPRGVRANSVCPTVVLTEMGQQVWGEQAKAAPMLARIPTGRFGAPAEVAAAVVWLCSDAAGMVNGAELALDGGFSVA</sequence>
<dbReference type="Pfam" id="PF13561">
    <property type="entry name" value="adh_short_C2"/>
    <property type="match status" value="1"/>
</dbReference>
<dbReference type="PANTHER" id="PTHR42879:SF2">
    <property type="entry name" value="3-OXOACYL-[ACYL-CARRIER-PROTEIN] REDUCTASE FABG"/>
    <property type="match status" value="1"/>
</dbReference>
<keyword evidence="2" id="KW-0560">Oxidoreductase</keyword>
<evidence type="ECO:0000313" key="4">
    <source>
        <dbReference type="Proteomes" id="UP000652013"/>
    </source>
</evidence>
<evidence type="ECO:0000256" key="1">
    <source>
        <dbReference type="ARBA" id="ARBA00006484"/>
    </source>
</evidence>
<reference evidence="3" key="1">
    <citation type="submission" date="2021-01" db="EMBL/GenBank/DDBJ databases">
        <title>Whole genome shotgun sequence of Spirilliplanes yamanashiensis NBRC 15828.</title>
        <authorList>
            <person name="Komaki H."/>
            <person name="Tamura T."/>
        </authorList>
    </citation>
    <scope>NUCLEOTIDE SEQUENCE</scope>
    <source>
        <strain evidence="3">NBRC 15828</strain>
    </source>
</reference>
<dbReference type="FunFam" id="3.40.50.720:FF:000084">
    <property type="entry name" value="Short-chain dehydrogenase reductase"/>
    <property type="match status" value="1"/>
</dbReference>
<dbReference type="PANTHER" id="PTHR42879">
    <property type="entry name" value="3-OXOACYL-(ACYL-CARRIER-PROTEIN) REDUCTASE"/>
    <property type="match status" value="1"/>
</dbReference>
<dbReference type="SUPFAM" id="SSF51735">
    <property type="entry name" value="NAD(P)-binding Rossmann-fold domains"/>
    <property type="match status" value="1"/>
</dbReference>
<organism evidence="3 4">
    <name type="scientific">Spirilliplanes yamanashiensis</name>
    <dbReference type="NCBI Taxonomy" id="42233"/>
    <lineage>
        <taxon>Bacteria</taxon>
        <taxon>Bacillati</taxon>
        <taxon>Actinomycetota</taxon>
        <taxon>Actinomycetes</taxon>
        <taxon>Micromonosporales</taxon>
        <taxon>Micromonosporaceae</taxon>
        <taxon>Spirilliplanes</taxon>
    </lineage>
</organism>
<comment type="similarity">
    <text evidence="1">Belongs to the short-chain dehydrogenases/reductases (SDR) family.</text>
</comment>
<name>A0A8J4DKU4_9ACTN</name>
<dbReference type="InterPro" id="IPR036291">
    <property type="entry name" value="NAD(P)-bd_dom_sf"/>
</dbReference>
<gene>
    <name evidence="3" type="ORF">Sya03_37620</name>
</gene>
<dbReference type="AlphaFoldDB" id="A0A8J4DKU4"/>
<dbReference type="GO" id="GO:0016491">
    <property type="term" value="F:oxidoreductase activity"/>
    <property type="evidence" value="ECO:0007669"/>
    <property type="project" value="UniProtKB-KW"/>
</dbReference>
<dbReference type="InterPro" id="IPR002347">
    <property type="entry name" value="SDR_fam"/>
</dbReference>
<dbReference type="PRINTS" id="PR00081">
    <property type="entry name" value="GDHRDH"/>
</dbReference>
<comment type="caution">
    <text evidence="3">The sequence shown here is derived from an EMBL/GenBank/DDBJ whole genome shotgun (WGS) entry which is preliminary data.</text>
</comment>
<dbReference type="Gene3D" id="3.40.50.720">
    <property type="entry name" value="NAD(P)-binding Rossmann-like Domain"/>
    <property type="match status" value="1"/>
</dbReference>
<accession>A0A8J4DKU4</accession>
<keyword evidence="4" id="KW-1185">Reference proteome</keyword>
<evidence type="ECO:0000256" key="2">
    <source>
        <dbReference type="ARBA" id="ARBA00023002"/>
    </source>
</evidence>
<dbReference type="RefSeq" id="WP_203939647.1">
    <property type="nucleotide sequence ID" value="NZ_BAAAGJ010000005.1"/>
</dbReference>
<dbReference type="InterPro" id="IPR050259">
    <property type="entry name" value="SDR"/>
</dbReference>
<evidence type="ECO:0000313" key="3">
    <source>
        <dbReference type="EMBL" id="GIJ04410.1"/>
    </source>
</evidence>